<dbReference type="InterPro" id="IPR012296">
    <property type="entry name" value="Nuclease_put_TT1808"/>
</dbReference>
<comment type="caution">
    <text evidence="2">The sequence shown here is derived from an EMBL/GenBank/DDBJ whole genome shotgun (WGS) entry which is preliminary data.</text>
</comment>
<dbReference type="GO" id="GO:0004519">
    <property type="term" value="F:endonuclease activity"/>
    <property type="evidence" value="ECO:0007669"/>
    <property type="project" value="UniProtKB-KW"/>
</dbReference>
<keyword evidence="2" id="KW-0255">Endonuclease</keyword>
<dbReference type="Proteomes" id="UP001442494">
    <property type="component" value="Unassembled WGS sequence"/>
</dbReference>
<keyword evidence="2" id="KW-0540">Nuclease</keyword>
<name>A0ABV0JHL2_9CYAN</name>
<dbReference type="SUPFAM" id="SSF52980">
    <property type="entry name" value="Restriction endonuclease-like"/>
    <property type="match status" value="1"/>
</dbReference>
<dbReference type="InterPro" id="IPR008538">
    <property type="entry name" value="Uma2"/>
</dbReference>
<feature type="domain" description="Putative restriction endonuclease" evidence="1">
    <location>
        <begin position="18"/>
        <end position="178"/>
    </location>
</feature>
<proteinExistence type="predicted"/>
<dbReference type="RefSeq" id="WP_190424256.1">
    <property type="nucleotide sequence ID" value="NZ_JAMPKK010000001.1"/>
</dbReference>
<keyword evidence="2" id="KW-0378">Hydrolase</keyword>
<dbReference type="Pfam" id="PF05685">
    <property type="entry name" value="Uma2"/>
    <property type="match status" value="1"/>
</dbReference>
<dbReference type="PANTHER" id="PTHR35400:SF1">
    <property type="entry name" value="SLR1083 PROTEIN"/>
    <property type="match status" value="1"/>
</dbReference>
<dbReference type="InterPro" id="IPR011335">
    <property type="entry name" value="Restrct_endonuc-II-like"/>
</dbReference>
<gene>
    <name evidence="2" type="ORF">NDI37_00365</name>
</gene>
<organism evidence="2 3">
    <name type="scientific">Funiculus sociatus GB2-A5</name>
    <dbReference type="NCBI Taxonomy" id="2933946"/>
    <lineage>
        <taxon>Bacteria</taxon>
        <taxon>Bacillati</taxon>
        <taxon>Cyanobacteriota</taxon>
        <taxon>Cyanophyceae</taxon>
        <taxon>Coleofasciculales</taxon>
        <taxon>Coleofasciculaceae</taxon>
        <taxon>Funiculus</taxon>
    </lineage>
</organism>
<protein>
    <submittedName>
        <fullName evidence="2">Uma2 family endonuclease</fullName>
    </submittedName>
</protein>
<evidence type="ECO:0000259" key="1">
    <source>
        <dbReference type="Pfam" id="PF05685"/>
    </source>
</evidence>
<dbReference type="EMBL" id="JAMPKK010000001">
    <property type="protein sequence ID" value="MEP0862934.1"/>
    <property type="molecule type" value="Genomic_DNA"/>
</dbReference>
<accession>A0ABV0JHL2</accession>
<reference evidence="2 3" key="1">
    <citation type="submission" date="2022-04" db="EMBL/GenBank/DDBJ databases">
        <title>Positive selection, recombination, and allopatry shape intraspecific diversity of widespread and dominant cyanobacteria.</title>
        <authorList>
            <person name="Wei J."/>
            <person name="Shu W."/>
            <person name="Hu C."/>
        </authorList>
    </citation>
    <scope>NUCLEOTIDE SEQUENCE [LARGE SCALE GENOMIC DNA]</scope>
    <source>
        <strain evidence="2 3">GB2-A5</strain>
    </source>
</reference>
<keyword evidence="3" id="KW-1185">Reference proteome</keyword>
<evidence type="ECO:0000313" key="3">
    <source>
        <dbReference type="Proteomes" id="UP001442494"/>
    </source>
</evidence>
<dbReference type="PANTHER" id="PTHR35400">
    <property type="entry name" value="SLR1083 PROTEIN"/>
    <property type="match status" value="1"/>
</dbReference>
<evidence type="ECO:0000313" key="2">
    <source>
        <dbReference type="EMBL" id="MEP0862934.1"/>
    </source>
</evidence>
<dbReference type="CDD" id="cd06260">
    <property type="entry name" value="DUF820-like"/>
    <property type="match status" value="1"/>
</dbReference>
<dbReference type="Gene3D" id="3.90.1570.10">
    <property type="entry name" value="tt1808, chain A"/>
    <property type="match status" value="1"/>
</dbReference>
<sequence length="214" mass="23700">MSKLQTKIPINTWVVASWDEYIQAIEEPQLEKAKGYYYNGQLRIEMSPVGSDHASDHAIMIFAVTLFATIKGIPLNGQDNCTLRKTGVQESQPDVSYYIGENADVIPSETSIINLDQCPPPDLVIEIANTSLSDDIGQKRLLYEDLGVAEYWVVDVVNIRIIAFTITSAGGSQRITESQVLPGLAISVLVEALERSRQENQSLVGAWLLSQFQQ</sequence>